<evidence type="ECO:0000313" key="5">
    <source>
        <dbReference type="Proteomes" id="UP000199656"/>
    </source>
</evidence>
<comment type="similarity">
    <text evidence="1">Belongs to the short-chain dehydrogenases/reductases (SDR) family.</text>
</comment>
<feature type="domain" description="Ketoreductase" evidence="3">
    <location>
        <begin position="10"/>
        <end position="176"/>
    </location>
</feature>
<gene>
    <name evidence="4" type="ORF">SAMN05660909_04713</name>
</gene>
<dbReference type="CDD" id="cd05233">
    <property type="entry name" value="SDR_c"/>
    <property type="match status" value="1"/>
</dbReference>
<protein>
    <submittedName>
        <fullName evidence="4">NAD(P)-dependent dehydrogenase, short-chain alcohol dehydrogenase family</fullName>
    </submittedName>
</protein>
<sequence length="261" mass="27495">MMELFRLDNKTAIITGGGSGIGQAIATTFGAQGADVHIIELNEEGGKATAASITEAGGKATVHACNVANQAEVIKVIDGIAQATGRIDILVNCAGIAHVGNLENTTEQDIDRIYAVNIKGTYNCMYATINKMKAQGGGVILNVASIAASVGIPDRFAYSMSKGAVLTMTLSVAKDYLGANIRCNCISPARVHTPFVDGFIAKNYPGREQEMFDKLSKTQPIGRMAKPVEIGNLALYLCSDEAGFITGTDYPIDGGFIRLNN</sequence>
<evidence type="ECO:0000313" key="4">
    <source>
        <dbReference type="EMBL" id="SEB01337.1"/>
    </source>
</evidence>
<organism evidence="4 5">
    <name type="scientific">Chitinophaga terrae</name>
    <name type="common">ex Kim and Jung 2007</name>
    <dbReference type="NCBI Taxonomy" id="408074"/>
    <lineage>
        <taxon>Bacteria</taxon>
        <taxon>Pseudomonadati</taxon>
        <taxon>Bacteroidota</taxon>
        <taxon>Chitinophagia</taxon>
        <taxon>Chitinophagales</taxon>
        <taxon>Chitinophagaceae</taxon>
        <taxon>Chitinophaga</taxon>
    </lineage>
</organism>
<dbReference type="SMART" id="SM00822">
    <property type="entry name" value="PKS_KR"/>
    <property type="match status" value="1"/>
</dbReference>
<dbReference type="FunFam" id="3.40.50.720:FF:000084">
    <property type="entry name" value="Short-chain dehydrogenase reductase"/>
    <property type="match status" value="1"/>
</dbReference>
<dbReference type="STRING" id="408074.SAMN05660909_04713"/>
<dbReference type="GO" id="GO:0016491">
    <property type="term" value="F:oxidoreductase activity"/>
    <property type="evidence" value="ECO:0007669"/>
    <property type="project" value="UniProtKB-KW"/>
</dbReference>
<dbReference type="NCBIfam" id="NF005559">
    <property type="entry name" value="PRK07231.1"/>
    <property type="match status" value="1"/>
</dbReference>
<evidence type="ECO:0000259" key="3">
    <source>
        <dbReference type="SMART" id="SM00822"/>
    </source>
</evidence>
<accession>A0A1H4FW54</accession>
<name>A0A1H4FW54_9BACT</name>
<dbReference type="Pfam" id="PF13561">
    <property type="entry name" value="adh_short_C2"/>
    <property type="match status" value="1"/>
</dbReference>
<dbReference type="InterPro" id="IPR051122">
    <property type="entry name" value="SDR_DHRS6-like"/>
</dbReference>
<dbReference type="InterPro" id="IPR057326">
    <property type="entry name" value="KR_dom"/>
</dbReference>
<dbReference type="RefSeq" id="WP_225889688.1">
    <property type="nucleotide sequence ID" value="NZ_BKAT01000049.1"/>
</dbReference>
<dbReference type="PRINTS" id="PR00081">
    <property type="entry name" value="GDHRDH"/>
</dbReference>
<dbReference type="Proteomes" id="UP000199656">
    <property type="component" value="Unassembled WGS sequence"/>
</dbReference>
<dbReference type="InterPro" id="IPR020904">
    <property type="entry name" value="Sc_DH/Rdtase_CS"/>
</dbReference>
<evidence type="ECO:0000256" key="1">
    <source>
        <dbReference type="ARBA" id="ARBA00006484"/>
    </source>
</evidence>
<dbReference type="SUPFAM" id="SSF51735">
    <property type="entry name" value="NAD(P)-binding Rossmann-fold domains"/>
    <property type="match status" value="1"/>
</dbReference>
<reference evidence="5" key="1">
    <citation type="submission" date="2016-10" db="EMBL/GenBank/DDBJ databases">
        <authorList>
            <person name="Varghese N."/>
            <person name="Submissions S."/>
        </authorList>
    </citation>
    <scope>NUCLEOTIDE SEQUENCE [LARGE SCALE GENOMIC DNA]</scope>
    <source>
        <strain evidence="5">DSM 23920</strain>
    </source>
</reference>
<dbReference type="EMBL" id="FNRL01000029">
    <property type="protein sequence ID" value="SEB01337.1"/>
    <property type="molecule type" value="Genomic_DNA"/>
</dbReference>
<proteinExistence type="inferred from homology"/>
<dbReference type="PANTHER" id="PTHR43477:SF1">
    <property type="entry name" value="DIHYDROANTICAPSIN 7-DEHYDROGENASE"/>
    <property type="match status" value="1"/>
</dbReference>
<dbReference type="InterPro" id="IPR036291">
    <property type="entry name" value="NAD(P)-bd_dom_sf"/>
</dbReference>
<keyword evidence="2" id="KW-0560">Oxidoreductase</keyword>
<dbReference type="InterPro" id="IPR002347">
    <property type="entry name" value="SDR_fam"/>
</dbReference>
<dbReference type="PRINTS" id="PR00080">
    <property type="entry name" value="SDRFAMILY"/>
</dbReference>
<evidence type="ECO:0000256" key="2">
    <source>
        <dbReference type="ARBA" id="ARBA00023002"/>
    </source>
</evidence>
<dbReference type="AlphaFoldDB" id="A0A1H4FW54"/>
<dbReference type="Gene3D" id="3.40.50.720">
    <property type="entry name" value="NAD(P)-binding Rossmann-like Domain"/>
    <property type="match status" value="1"/>
</dbReference>
<dbReference type="PANTHER" id="PTHR43477">
    <property type="entry name" value="DIHYDROANTICAPSIN 7-DEHYDROGENASE"/>
    <property type="match status" value="1"/>
</dbReference>
<dbReference type="PROSITE" id="PS00061">
    <property type="entry name" value="ADH_SHORT"/>
    <property type="match status" value="1"/>
</dbReference>
<keyword evidence="5" id="KW-1185">Reference proteome</keyword>